<name>A0A0F9T904_9ZZZZ</name>
<organism evidence="2">
    <name type="scientific">marine sediment metagenome</name>
    <dbReference type="NCBI Taxonomy" id="412755"/>
    <lineage>
        <taxon>unclassified sequences</taxon>
        <taxon>metagenomes</taxon>
        <taxon>ecological metagenomes</taxon>
    </lineage>
</organism>
<protein>
    <submittedName>
        <fullName evidence="2">Uncharacterized protein</fullName>
    </submittedName>
</protein>
<evidence type="ECO:0000313" key="2">
    <source>
        <dbReference type="EMBL" id="KKN75684.1"/>
    </source>
</evidence>
<feature type="compositionally biased region" description="Basic and acidic residues" evidence="1">
    <location>
        <begin position="203"/>
        <end position="229"/>
    </location>
</feature>
<gene>
    <name evidence="2" type="ORF">LCGC14_0377870</name>
</gene>
<comment type="caution">
    <text evidence="2">The sequence shown here is derived from an EMBL/GenBank/DDBJ whole genome shotgun (WGS) entry which is preliminary data.</text>
</comment>
<proteinExistence type="predicted"/>
<reference evidence="2" key="1">
    <citation type="journal article" date="2015" name="Nature">
        <title>Complex archaea that bridge the gap between prokaryotes and eukaryotes.</title>
        <authorList>
            <person name="Spang A."/>
            <person name="Saw J.H."/>
            <person name="Jorgensen S.L."/>
            <person name="Zaremba-Niedzwiedzka K."/>
            <person name="Martijn J."/>
            <person name="Lind A.E."/>
            <person name="van Eijk R."/>
            <person name="Schleper C."/>
            <person name="Guy L."/>
            <person name="Ettema T.J."/>
        </authorList>
    </citation>
    <scope>NUCLEOTIDE SEQUENCE</scope>
</reference>
<dbReference type="EMBL" id="LAZR01000305">
    <property type="protein sequence ID" value="KKN75684.1"/>
    <property type="molecule type" value="Genomic_DNA"/>
</dbReference>
<dbReference type="AlphaFoldDB" id="A0A0F9T904"/>
<sequence>MNNERNENNENNDEKILVTVQWYKSNVVRLIFNSRVIWETKEIALNDVLNPDTAFSETTLQLDLLESINYSKILLQGLQVNRLEQINLLVQLRVEQWQMKVILFEQQLKQRIVDMGLAKLLDNINPDDPGSYTLDDGESFDEQRCECNGGCDECSGEYCESLGINDIESDDNTLKLCKGCSGERDSCADCEDADPNDADNLDTDIRRKSDSKKSDNENRICDDNDIFQR</sequence>
<feature type="compositionally biased region" description="Acidic residues" evidence="1">
    <location>
        <begin position="188"/>
        <end position="202"/>
    </location>
</feature>
<feature type="region of interest" description="Disordered" evidence="1">
    <location>
        <begin position="185"/>
        <end position="229"/>
    </location>
</feature>
<evidence type="ECO:0000256" key="1">
    <source>
        <dbReference type="SAM" id="MobiDB-lite"/>
    </source>
</evidence>
<accession>A0A0F9T904</accession>